<dbReference type="AlphaFoldDB" id="A0A4R2L2V2"/>
<feature type="region of interest" description="Disordered" evidence="1">
    <location>
        <begin position="94"/>
        <end position="116"/>
    </location>
</feature>
<proteinExistence type="predicted"/>
<evidence type="ECO:0000256" key="2">
    <source>
        <dbReference type="SAM" id="SignalP"/>
    </source>
</evidence>
<accession>A0A4R2L2V2</accession>
<evidence type="ECO:0000313" key="3">
    <source>
        <dbReference type="EMBL" id="TCO81451.1"/>
    </source>
</evidence>
<sequence length="284" mass="29751">MNPRQLLATVCIGMAATTSANAGLFSFSTGDPDGRMATGSRPDNPAAGKNEIETGDDFIITTPTAVDHARFIGLLPSGATINSVVAEIYRVFPRDSQSPPSGNVPTRVNSPSDVAFDSRDSTASTLSFTTTVLSPSFTAANTVLNGINKLPNQTTGGEGPATGQEVQFDVTFSTPFQLAPDHYFFIPQVDVSGGDFLWLSAPRPIVPPGDPLTPDLQSWIRNGNLAPDWLRIGTDIIGGVAFNAAFSLAGVETPDTTLPEPSVLGLLGGGLALVGLRQRRRPNG</sequence>
<evidence type="ECO:0000313" key="4">
    <source>
        <dbReference type="Proteomes" id="UP000295765"/>
    </source>
</evidence>
<keyword evidence="2" id="KW-0732">Signal</keyword>
<evidence type="ECO:0000256" key="1">
    <source>
        <dbReference type="SAM" id="MobiDB-lite"/>
    </source>
</evidence>
<dbReference type="NCBIfam" id="TIGR02595">
    <property type="entry name" value="PEP_CTERM"/>
    <property type="match status" value="1"/>
</dbReference>
<dbReference type="InterPro" id="IPR013424">
    <property type="entry name" value="Ice-binding_C"/>
</dbReference>
<dbReference type="RefSeq" id="WP_132541342.1">
    <property type="nucleotide sequence ID" value="NZ_SLWY01000008.1"/>
</dbReference>
<reference evidence="3 4" key="1">
    <citation type="submission" date="2019-03" db="EMBL/GenBank/DDBJ databases">
        <title>Genomic Encyclopedia of Type Strains, Phase IV (KMG-IV): sequencing the most valuable type-strain genomes for metagenomic binning, comparative biology and taxonomic classification.</title>
        <authorList>
            <person name="Goeker M."/>
        </authorList>
    </citation>
    <scope>NUCLEOTIDE SEQUENCE [LARGE SCALE GENOMIC DNA]</scope>
    <source>
        <strain evidence="3 4">DSM 25287</strain>
    </source>
</reference>
<feature type="signal peptide" evidence="2">
    <location>
        <begin position="1"/>
        <end position="22"/>
    </location>
</feature>
<protein>
    <submittedName>
        <fullName evidence="3">Putative secreted protein with PEP-CTERM sorting signal</fullName>
    </submittedName>
</protein>
<feature type="chain" id="PRO_5020816651" evidence="2">
    <location>
        <begin position="23"/>
        <end position="284"/>
    </location>
</feature>
<keyword evidence="4" id="KW-1185">Reference proteome</keyword>
<feature type="compositionally biased region" description="Polar residues" evidence="1">
    <location>
        <begin position="95"/>
        <end position="112"/>
    </location>
</feature>
<dbReference type="Proteomes" id="UP000295765">
    <property type="component" value="Unassembled WGS sequence"/>
</dbReference>
<organism evidence="3 4">
    <name type="scientific">Plasticicumulans lactativorans</name>
    <dbReference type="NCBI Taxonomy" id="1133106"/>
    <lineage>
        <taxon>Bacteria</taxon>
        <taxon>Pseudomonadati</taxon>
        <taxon>Pseudomonadota</taxon>
        <taxon>Gammaproteobacteria</taxon>
        <taxon>Candidatus Competibacteraceae</taxon>
        <taxon>Plasticicumulans</taxon>
    </lineage>
</organism>
<dbReference type="EMBL" id="SLWY01000008">
    <property type="protein sequence ID" value="TCO81451.1"/>
    <property type="molecule type" value="Genomic_DNA"/>
</dbReference>
<comment type="caution">
    <text evidence="3">The sequence shown here is derived from an EMBL/GenBank/DDBJ whole genome shotgun (WGS) entry which is preliminary data.</text>
</comment>
<dbReference type="OrthoDB" id="7060801at2"/>
<gene>
    <name evidence="3" type="ORF">EV699_10882</name>
</gene>
<name>A0A4R2L2V2_9GAMM</name>